<gene>
    <name evidence="10" type="ordered locus">Pisl_0103</name>
</gene>
<comment type="similarity">
    <text evidence="5">Belongs to the GART family.</text>
</comment>
<dbReference type="GO" id="GO:0004644">
    <property type="term" value="F:phosphoribosylglycinamide formyltransferase activity"/>
    <property type="evidence" value="ECO:0007669"/>
    <property type="project" value="UniProtKB-EC"/>
</dbReference>
<dbReference type="GO" id="GO:0006189">
    <property type="term" value="P:'de novo' IMP biosynthetic process"/>
    <property type="evidence" value="ECO:0007669"/>
    <property type="project" value="TreeGrafter"/>
</dbReference>
<dbReference type="STRING" id="384616.Pisl_0103"/>
<evidence type="ECO:0000313" key="11">
    <source>
        <dbReference type="Proteomes" id="UP000002595"/>
    </source>
</evidence>
<dbReference type="HOGENOM" id="CLU_038395_1_3_2"/>
<evidence type="ECO:0000313" key="10">
    <source>
        <dbReference type="EMBL" id="ABL87286.1"/>
    </source>
</evidence>
<dbReference type="GO" id="GO:0005737">
    <property type="term" value="C:cytoplasm"/>
    <property type="evidence" value="ECO:0007669"/>
    <property type="project" value="TreeGrafter"/>
</dbReference>
<sequence length="279" mass="31899">MIVKIGILASWRGTNAKAIFDHVKLGVLRGVEPVLLIYTDENAPVRKIAEAYGVEAVYIQHRGVARARREQELADLLRQYGVDLVILAGYDYILGSSFIEQFRWRILNIHPSLLPFAGGKGMYGLRVHMEVYRAGVKISGPTVHLVDESVDGGPILDQWPVYIGDIYGLDLPYEEKLAILADRVLIYEHRLYSRVIQAVADGLLEVISERVKYPKVIEEGGRIKYEEEEVEVARAVLKTGEGWLREWRERQRVYVEHQLREWRESGKPMHLICPHGCLD</sequence>
<keyword evidence="3 10" id="KW-0808">Transferase</keyword>
<keyword evidence="4" id="KW-0658">Purine biosynthesis</keyword>
<comment type="pathway">
    <text evidence="1">Purine metabolism; IMP biosynthesis via de novo pathway; N(2)-formyl-N(1)-(5-phospho-D-ribosyl)glycinamide from N(1)-(5-phospho-D-ribosyl)glycinamide (10-formyl THF route): step 1/1.</text>
</comment>
<evidence type="ECO:0000256" key="1">
    <source>
        <dbReference type="ARBA" id="ARBA00005054"/>
    </source>
</evidence>
<reference evidence="10" key="1">
    <citation type="submission" date="2006-12" db="EMBL/GenBank/DDBJ databases">
        <title>Complete sequence of Pyrobaculum islandicum DSM 4184.</title>
        <authorList>
            <person name="Copeland A."/>
            <person name="Lucas S."/>
            <person name="Lapidus A."/>
            <person name="Barry K."/>
            <person name="Detter J.C."/>
            <person name="Glavina del Rio T."/>
            <person name="Dalin E."/>
            <person name="Tice H."/>
            <person name="Pitluck S."/>
            <person name="Meincke L."/>
            <person name="Brettin T."/>
            <person name="Bruce D."/>
            <person name="Han C."/>
            <person name="Tapia R."/>
            <person name="Gilna P."/>
            <person name="Schmutz J."/>
            <person name="Larimer F."/>
            <person name="Land M."/>
            <person name="Hauser L."/>
            <person name="Kyrpides N."/>
            <person name="Mikhailova N."/>
            <person name="Cozen A.E."/>
            <person name="Fitz-Gibbon S.T."/>
            <person name="House C.H."/>
            <person name="Saltikov C."/>
            <person name="Lowe T."/>
            <person name="Richardson P."/>
        </authorList>
    </citation>
    <scope>NUCLEOTIDE SEQUENCE [LARGE SCALE GENOMIC DNA]</scope>
    <source>
        <strain evidence="10">DSM 4184</strain>
    </source>
</reference>
<evidence type="ECO:0000259" key="9">
    <source>
        <dbReference type="Pfam" id="PF00551"/>
    </source>
</evidence>
<evidence type="ECO:0000256" key="3">
    <source>
        <dbReference type="ARBA" id="ARBA00022679"/>
    </source>
</evidence>
<dbReference type="eggNOG" id="arCOG02825">
    <property type="taxonomic scope" value="Archaea"/>
</dbReference>
<dbReference type="InterPro" id="IPR036477">
    <property type="entry name" value="Formyl_transf_N_sf"/>
</dbReference>
<dbReference type="PANTHER" id="PTHR43369">
    <property type="entry name" value="PHOSPHORIBOSYLGLYCINAMIDE FORMYLTRANSFERASE"/>
    <property type="match status" value="1"/>
</dbReference>
<dbReference type="PANTHER" id="PTHR43369:SF2">
    <property type="entry name" value="PHOSPHORIBOSYLGLYCINAMIDE FORMYLTRANSFERASE"/>
    <property type="match status" value="1"/>
</dbReference>
<dbReference type="InterPro" id="IPR002376">
    <property type="entry name" value="Formyl_transf_N"/>
</dbReference>
<name>A1RQQ4_PYRIL</name>
<dbReference type="PROSITE" id="PS00373">
    <property type="entry name" value="GART"/>
    <property type="match status" value="1"/>
</dbReference>
<accession>A1RQQ4</accession>
<evidence type="ECO:0000256" key="7">
    <source>
        <dbReference type="ARBA" id="ARBA00041682"/>
    </source>
</evidence>
<evidence type="ECO:0000256" key="4">
    <source>
        <dbReference type="ARBA" id="ARBA00022755"/>
    </source>
</evidence>
<dbReference type="KEGG" id="pis:Pisl_0103"/>
<dbReference type="Pfam" id="PF00551">
    <property type="entry name" value="Formyl_trans_N"/>
    <property type="match status" value="1"/>
</dbReference>
<protein>
    <recommendedName>
        <fullName evidence="2">phosphoribosylglycinamide formyltransferase 1</fullName>
        <ecNumber evidence="2">2.1.2.2</ecNumber>
    </recommendedName>
    <alternativeName>
        <fullName evidence="7">5'-phosphoribosylglycinamide transformylase</fullName>
    </alternativeName>
    <alternativeName>
        <fullName evidence="6">GAR transformylase</fullName>
    </alternativeName>
</protein>
<dbReference type="EC" id="2.1.2.2" evidence="2"/>
<dbReference type="Gene3D" id="3.40.50.170">
    <property type="entry name" value="Formyl transferase, N-terminal domain"/>
    <property type="match status" value="1"/>
</dbReference>
<keyword evidence="11" id="KW-1185">Reference proteome</keyword>
<dbReference type="EMBL" id="CP000504">
    <property type="protein sequence ID" value="ABL87286.1"/>
    <property type="molecule type" value="Genomic_DNA"/>
</dbReference>
<comment type="catalytic activity">
    <reaction evidence="8">
        <text>N(1)-(5-phospho-beta-D-ribosyl)glycinamide + (6R)-10-formyltetrahydrofolate = N(2)-formyl-N(1)-(5-phospho-beta-D-ribosyl)glycinamide + (6S)-5,6,7,8-tetrahydrofolate + H(+)</text>
        <dbReference type="Rhea" id="RHEA:15053"/>
        <dbReference type="ChEBI" id="CHEBI:15378"/>
        <dbReference type="ChEBI" id="CHEBI:57453"/>
        <dbReference type="ChEBI" id="CHEBI:143788"/>
        <dbReference type="ChEBI" id="CHEBI:147286"/>
        <dbReference type="ChEBI" id="CHEBI:195366"/>
        <dbReference type="EC" id="2.1.2.2"/>
    </reaction>
</comment>
<proteinExistence type="inferred from homology"/>
<evidence type="ECO:0000256" key="5">
    <source>
        <dbReference type="ARBA" id="ARBA00038440"/>
    </source>
</evidence>
<evidence type="ECO:0000256" key="6">
    <source>
        <dbReference type="ARBA" id="ARBA00041324"/>
    </source>
</evidence>
<dbReference type="SUPFAM" id="SSF53328">
    <property type="entry name" value="Formyltransferase"/>
    <property type="match status" value="1"/>
</dbReference>
<evidence type="ECO:0000256" key="8">
    <source>
        <dbReference type="ARBA" id="ARBA00047664"/>
    </source>
</evidence>
<feature type="domain" description="Formyl transferase N-terminal" evidence="9">
    <location>
        <begin position="4"/>
        <end position="195"/>
    </location>
</feature>
<dbReference type="AlphaFoldDB" id="A1RQQ4"/>
<dbReference type="Proteomes" id="UP000002595">
    <property type="component" value="Chromosome"/>
</dbReference>
<dbReference type="InterPro" id="IPR001555">
    <property type="entry name" value="GART_AS"/>
</dbReference>
<evidence type="ECO:0000256" key="2">
    <source>
        <dbReference type="ARBA" id="ARBA00012254"/>
    </source>
</evidence>
<organism evidence="10 11">
    <name type="scientific">Pyrobaculum islandicum (strain DSM 4184 / JCM 9189 / GEO3)</name>
    <dbReference type="NCBI Taxonomy" id="384616"/>
    <lineage>
        <taxon>Archaea</taxon>
        <taxon>Thermoproteota</taxon>
        <taxon>Thermoprotei</taxon>
        <taxon>Thermoproteales</taxon>
        <taxon>Thermoproteaceae</taxon>
        <taxon>Pyrobaculum</taxon>
    </lineage>
</organism>